<keyword evidence="1 5" id="KW-1277">Toxin-antitoxin system</keyword>
<dbReference type="EC" id="3.1.-.-" evidence="5"/>
<keyword evidence="2 5" id="KW-0540">Nuclease</keyword>
<gene>
    <name evidence="5" type="primary">vapC</name>
    <name evidence="7" type="ORF">HC246_12550</name>
</gene>
<comment type="function">
    <text evidence="5">Toxic component of a toxin-antitoxin (TA) system. An RNase.</text>
</comment>
<dbReference type="Pfam" id="PF01850">
    <property type="entry name" value="PIN"/>
    <property type="match status" value="1"/>
</dbReference>
<sequence>MERRTLTIFIDTSFIIALINERDQYHTQALDLSDRYIDQTLAITDAVLLEIANSLARRYKTEAIEVIEQFLNSEDVEVIRLTSEIFDRAFELYKTRPDKEWGLVDCISFIVMKDRQIQKVLTFDQHFAQAGFQIL</sequence>
<feature type="domain" description="PIN" evidence="6">
    <location>
        <begin position="8"/>
        <end position="132"/>
    </location>
</feature>
<accession>A0ABX1LTY1</accession>
<comment type="similarity">
    <text evidence="5">Belongs to the PINc/VapC protein family.</text>
</comment>
<dbReference type="InterPro" id="IPR022907">
    <property type="entry name" value="VapC_family"/>
</dbReference>
<organism evidence="7 8">
    <name type="scientific">Pseudanabaena yagii GIHE-NHR1</name>
    <dbReference type="NCBI Taxonomy" id="2722753"/>
    <lineage>
        <taxon>Bacteria</taxon>
        <taxon>Bacillati</taxon>
        <taxon>Cyanobacteriota</taxon>
        <taxon>Cyanophyceae</taxon>
        <taxon>Pseudanabaenales</taxon>
        <taxon>Pseudanabaenaceae</taxon>
        <taxon>Pseudanabaena</taxon>
        <taxon>Pseudanabaena yagii</taxon>
    </lineage>
</organism>
<keyword evidence="5" id="KW-0800">Toxin</keyword>
<keyword evidence="4 5" id="KW-0378">Hydrolase</keyword>
<reference evidence="7 8" key="1">
    <citation type="submission" date="2020-03" db="EMBL/GenBank/DDBJ databases">
        <title>Draft Genome Sequence of 2-Methylisoborneol Producing Pseudanabaena yagii Strain GIHE-NHR1 Isolated from North Han River in South Korea.</title>
        <authorList>
            <person name="Jeong J."/>
        </authorList>
    </citation>
    <scope>NUCLEOTIDE SEQUENCE [LARGE SCALE GENOMIC DNA]</scope>
    <source>
        <strain evidence="7 8">GIHE-NHR1</strain>
    </source>
</reference>
<evidence type="ECO:0000313" key="8">
    <source>
        <dbReference type="Proteomes" id="UP000738376"/>
    </source>
</evidence>
<dbReference type="Gene3D" id="3.40.50.1010">
    <property type="entry name" value="5'-nuclease"/>
    <property type="match status" value="1"/>
</dbReference>
<dbReference type="InterPro" id="IPR039018">
    <property type="entry name" value="VapC20-like"/>
</dbReference>
<evidence type="ECO:0000313" key="7">
    <source>
        <dbReference type="EMBL" id="NMF58831.1"/>
    </source>
</evidence>
<feature type="binding site" evidence="5">
    <location>
        <position position="105"/>
    </location>
    <ligand>
        <name>Mg(2+)</name>
        <dbReference type="ChEBI" id="CHEBI:18420"/>
    </ligand>
</feature>
<name>A0ABX1LTY1_9CYAN</name>
<comment type="cofactor">
    <cofactor evidence="5">
        <name>Mg(2+)</name>
        <dbReference type="ChEBI" id="CHEBI:18420"/>
    </cofactor>
</comment>
<dbReference type="SUPFAM" id="SSF88723">
    <property type="entry name" value="PIN domain-like"/>
    <property type="match status" value="1"/>
</dbReference>
<evidence type="ECO:0000256" key="3">
    <source>
        <dbReference type="ARBA" id="ARBA00022723"/>
    </source>
</evidence>
<keyword evidence="8" id="KW-1185">Reference proteome</keyword>
<evidence type="ECO:0000256" key="4">
    <source>
        <dbReference type="ARBA" id="ARBA00022801"/>
    </source>
</evidence>
<keyword evidence="3 5" id="KW-0479">Metal-binding</keyword>
<keyword evidence="5" id="KW-0460">Magnesium</keyword>
<dbReference type="PANTHER" id="PTHR42188">
    <property type="entry name" value="23S RRNA-SPECIFIC ENDONUCLEASE VAPC20"/>
    <property type="match status" value="1"/>
</dbReference>
<proteinExistence type="inferred from homology"/>
<protein>
    <recommendedName>
        <fullName evidence="5">Ribonuclease VapC</fullName>
        <shortName evidence="5">RNase VapC</shortName>
        <ecNumber evidence="5">3.1.-.-</ecNumber>
    </recommendedName>
    <alternativeName>
        <fullName evidence="5">Toxin VapC</fullName>
    </alternativeName>
</protein>
<evidence type="ECO:0000256" key="2">
    <source>
        <dbReference type="ARBA" id="ARBA00022722"/>
    </source>
</evidence>
<dbReference type="HAMAP" id="MF_00265">
    <property type="entry name" value="VapC_Nob1"/>
    <property type="match status" value="1"/>
</dbReference>
<dbReference type="InterPro" id="IPR002716">
    <property type="entry name" value="PIN_dom"/>
</dbReference>
<dbReference type="InterPro" id="IPR029060">
    <property type="entry name" value="PIN-like_dom_sf"/>
</dbReference>
<dbReference type="Proteomes" id="UP000738376">
    <property type="component" value="Unassembled WGS sequence"/>
</dbReference>
<dbReference type="PANTHER" id="PTHR42188:SF1">
    <property type="entry name" value="23S RRNA-SPECIFIC ENDONUCLEASE VAPC20"/>
    <property type="match status" value="1"/>
</dbReference>
<comment type="caution">
    <text evidence="7">The sequence shown here is derived from an EMBL/GenBank/DDBJ whole genome shotgun (WGS) entry which is preliminary data.</text>
</comment>
<evidence type="ECO:0000256" key="5">
    <source>
        <dbReference type="HAMAP-Rule" id="MF_00265"/>
    </source>
</evidence>
<dbReference type="EMBL" id="JAAVJL010000001">
    <property type="protein sequence ID" value="NMF58831.1"/>
    <property type="molecule type" value="Genomic_DNA"/>
</dbReference>
<evidence type="ECO:0000256" key="1">
    <source>
        <dbReference type="ARBA" id="ARBA00022649"/>
    </source>
</evidence>
<feature type="binding site" evidence="5">
    <location>
        <position position="11"/>
    </location>
    <ligand>
        <name>Mg(2+)</name>
        <dbReference type="ChEBI" id="CHEBI:18420"/>
    </ligand>
</feature>
<evidence type="ECO:0000259" key="6">
    <source>
        <dbReference type="Pfam" id="PF01850"/>
    </source>
</evidence>